<keyword evidence="4" id="KW-0732">Signal</keyword>
<accession>T1GS11</accession>
<comment type="subcellular location">
    <subcellularLocation>
        <location evidence="1">Membrane</location>
        <topology evidence="1">Lipid-anchor</topology>
        <topology evidence="1">GPI-anchor</topology>
    </subcellularLocation>
</comment>
<reference evidence="12" key="1">
    <citation type="submission" date="2013-02" db="EMBL/GenBank/DDBJ databases">
        <authorList>
            <person name="Hughes D."/>
        </authorList>
    </citation>
    <scope>NUCLEOTIDE SEQUENCE</scope>
    <source>
        <strain>Durham</strain>
        <strain evidence="12">NC isolate 2 -- Noor lab</strain>
    </source>
</reference>
<dbReference type="PANTHER" id="PTHR33562">
    <property type="entry name" value="ATILLA, ISOFORM B-RELATED-RELATED"/>
    <property type="match status" value="1"/>
</dbReference>
<keyword evidence="3 10" id="KW-0812">Transmembrane</keyword>
<feature type="compositionally biased region" description="Polar residues" evidence="9">
    <location>
        <begin position="147"/>
        <end position="164"/>
    </location>
</feature>
<evidence type="ECO:0000256" key="9">
    <source>
        <dbReference type="SAM" id="MobiDB-lite"/>
    </source>
</evidence>
<protein>
    <submittedName>
        <fullName evidence="11">Uncharacterized protein</fullName>
    </submittedName>
</protein>
<evidence type="ECO:0000313" key="11">
    <source>
        <dbReference type="EnsemblMetazoa" id="MESCA006458-PA"/>
    </source>
</evidence>
<sequence length="482" mass="52612">KNSYHFRSRSSFVLYYLLHEDCLGSHSEVTCSSVFADMAINYINMHIEEDIDDIQKGGEFECFTHVLNYTENYTQYRGCIYKGWDICSLHLKHSSNAEIGCLICDKDACNGDVSTDIDSGIIMTTNFPLESEETTDTVEDSTTTSDIPETSNESTPTTVNAIEQSTTSETTTTISSTTKLEEVTTTTIVVPETSEILPTTNEEIPNEGTTNYETTNHEEETSETTTSNMEETTESEVHDLQCFDSTWNKVSCNKINAKETLELMKSAGYNISSSFVQGSSFACISVDQTFANGDSLILKGCTFLNIDCTLPLNLEISASRTCKSCEEDLCNGVTSNFIGVLNFIVVIVVGKIFSNLSTVITITHPKMSVKIAITLFGVLSNTKTTVGAMAASGYNVSSLNSYPSYGCLRLNQTTNGQKFEIRGCTYANTTCSAPMKSGYTANAKDCKFCNTDLCNGVGANVINTSALIFTLVLGVFSKILIN</sequence>
<keyword evidence="12" id="KW-1185">Reference proteome</keyword>
<feature type="compositionally biased region" description="Low complexity" evidence="9">
    <location>
        <begin position="165"/>
        <end position="179"/>
    </location>
</feature>
<dbReference type="GO" id="GO:0098552">
    <property type="term" value="C:side of membrane"/>
    <property type="evidence" value="ECO:0007669"/>
    <property type="project" value="UniProtKB-KW"/>
</dbReference>
<evidence type="ECO:0000256" key="3">
    <source>
        <dbReference type="ARBA" id="ARBA00022692"/>
    </source>
</evidence>
<evidence type="ECO:0000256" key="1">
    <source>
        <dbReference type="ARBA" id="ARBA00004589"/>
    </source>
</evidence>
<reference evidence="11" key="2">
    <citation type="submission" date="2015-06" db="UniProtKB">
        <authorList>
            <consortium name="EnsemblMetazoa"/>
        </authorList>
    </citation>
    <scope>IDENTIFICATION</scope>
</reference>
<evidence type="ECO:0000256" key="4">
    <source>
        <dbReference type="ARBA" id="ARBA00022729"/>
    </source>
</evidence>
<keyword evidence="7" id="KW-0325">Glycoprotein</keyword>
<dbReference type="HOGENOM" id="CLU_566946_0_0_1"/>
<keyword evidence="6 10" id="KW-0472">Membrane</keyword>
<proteinExistence type="predicted"/>
<feature type="compositionally biased region" description="Acidic residues" evidence="9">
    <location>
        <begin position="130"/>
        <end position="139"/>
    </location>
</feature>
<evidence type="ECO:0000256" key="6">
    <source>
        <dbReference type="ARBA" id="ARBA00023136"/>
    </source>
</evidence>
<keyword evidence="5 10" id="KW-1133">Transmembrane helix</keyword>
<feature type="region of interest" description="Disordered" evidence="9">
    <location>
        <begin position="200"/>
        <end position="227"/>
    </location>
</feature>
<name>T1GS11_MEGSC</name>
<organism evidence="11 12">
    <name type="scientific">Megaselia scalaris</name>
    <name type="common">Humpbacked fly</name>
    <name type="synonym">Phora scalaris</name>
    <dbReference type="NCBI Taxonomy" id="36166"/>
    <lineage>
        <taxon>Eukaryota</taxon>
        <taxon>Metazoa</taxon>
        <taxon>Ecdysozoa</taxon>
        <taxon>Arthropoda</taxon>
        <taxon>Hexapoda</taxon>
        <taxon>Insecta</taxon>
        <taxon>Pterygota</taxon>
        <taxon>Neoptera</taxon>
        <taxon>Endopterygota</taxon>
        <taxon>Diptera</taxon>
        <taxon>Brachycera</taxon>
        <taxon>Muscomorpha</taxon>
        <taxon>Platypezoidea</taxon>
        <taxon>Phoridae</taxon>
        <taxon>Megaseliini</taxon>
        <taxon>Megaselia</taxon>
    </lineage>
</organism>
<dbReference type="Proteomes" id="UP000015102">
    <property type="component" value="Unassembled WGS sequence"/>
</dbReference>
<evidence type="ECO:0000313" key="12">
    <source>
        <dbReference type="Proteomes" id="UP000015102"/>
    </source>
</evidence>
<feature type="transmembrane region" description="Helical" evidence="10">
    <location>
        <begin position="461"/>
        <end position="481"/>
    </location>
</feature>
<dbReference type="AlphaFoldDB" id="T1GS11"/>
<dbReference type="EMBL" id="CAQQ02050324">
    <property type="status" value="NOT_ANNOTATED_CDS"/>
    <property type="molecule type" value="Genomic_DNA"/>
</dbReference>
<evidence type="ECO:0000256" key="8">
    <source>
        <dbReference type="ARBA" id="ARBA00023288"/>
    </source>
</evidence>
<evidence type="ECO:0000256" key="5">
    <source>
        <dbReference type="ARBA" id="ARBA00022989"/>
    </source>
</evidence>
<keyword evidence="2" id="KW-0336">GPI-anchor</keyword>
<dbReference type="EMBL" id="CAQQ02050323">
    <property type="status" value="NOT_ANNOTATED_CDS"/>
    <property type="molecule type" value="Genomic_DNA"/>
</dbReference>
<evidence type="ECO:0000256" key="2">
    <source>
        <dbReference type="ARBA" id="ARBA00022622"/>
    </source>
</evidence>
<evidence type="ECO:0000256" key="7">
    <source>
        <dbReference type="ARBA" id="ARBA00023180"/>
    </source>
</evidence>
<dbReference type="EnsemblMetazoa" id="MESCA006458-RA">
    <property type="protein sequence ID" value="MESCA006458-PA"/>
    <property type="gene ID" value="MESCA006458"/>
</dbReference>
<keyword evidence="8" id="KW-0449">Lipoprotein</keyword>
<feature type="region of interest" description="Disordered" evidence="9">
    <location>
        <begin position="130"/>
        <end position="179"/>
    </location>
</feature>
<evidence type="ECO:0000256" key="10">
    <source>
        <dbReference type="SAM" id="Phobius"/>
    </source>
</evidence>
<dbReference type="InterPro" id="IPR050975">
    <property type="entry name" value="Sleep_regulator"/>
</dbReference>